<gene>
    <name evidence="1" type="ORF">F5148DRAFT_1190665</name>
</gene>
<dbReference type="Proteomes" id="UP001207468">
    <property type="component" value="Unassembled WGS sequence"/>
</dbReference>
<evidence type="ECO:0000313" key="2">
    <source>
        <dbReference type="Proteomes" id="UP001207468"/>
    </source>
</evidence>
<proteinExistence type="predicted"/>
<evidence type="ECO:0000313" key="1">
    <source>
        <dbReference type="EMBL" id="KAI9509023.1"/>
    </source>
</evidence>
<dbReference type="EMBL" id="JAGFNK010000073">
    <property type="protein sequence ID" value="KAI9509023.1"/>
    <property type="molecule type" value="Genomic_DNA"/>
</dbReference>
<sequence>MHFDLLRYVRLGTRVEQTFWDMDSKEWHVTLSTGEEHQFDFVIVANGHYRKPRYPVAAGLHDWLGSGRAIHSAWYRHSTAFAHHKKVMVVGGGPSAVDICAHLTGVTPLLLHSTPGPASEAGPTYPDDTDRYRKVGRVAEYQDGGTVLLQDGSIESNIDLVILATGYEMSFPFLSQIASEVPSLPPPLPSKLYNSTYHVFPLALHIFPLGGNFPTTSIAFPGLPSRAAPFPLFEDQARVIVRVLQDPESLDTRACAEDIVRRVQALVHREGRDDPLHIANAWFRFALLEPFEYRAQLKAFLGKDWRAPDWEIELWKHKIVLRREWQEIEESGKAEEWLKDVGVNGLEDWVELCRRLIKRSETSVTL</sequence>
<protein>
    <submittedName>
        <fullName evidence="1">Uncharacterized protein</fullName>
    </submittedName>
</protein>
<reference evidence="1" key="1">
    <citation type="submission" date="2021-03" db="EMBL/GenBank/DDBJ databases">
        <title>Evolutionary priming and transition to the ectomycorrhizal habit in an iconic lineage of mushroom-forming fungi: is preadaptation a requirement?</title>
        <authorList>
            <consortium name="DOE Joint Genome Institute"/>
            <person name="Looney B.P."/>
            <person name="Miyauchi S."/>
            <person name="Morin E."/>
            <person name="Drula E."/>
            <person name="Courty P.E."/>
            <person name="Chicoki N."/>
            <person name="Fauchery L."/>
            <person name="Kohler A."/>
            <person name="Kuo A."/>
            <person name="LaButti K."/>
            <person name="Pangilinan J."/>
            <person name="Lipzen A."/>
            <person name="Riley R."/>
            <person name="Andreopoulos W."/>
            <person name="He G."/>
            <person name="Johnson J."/>
            <person name="Barry K.W."/>
            <person name="Grigoriev I.V."/>
            <person name="Nagy L."/>
            <person name="Hibbett D."/>
            <person name="Henrissat B."/>
            <person name="Matheny P.B."/>
            <person name="Labbe J."/>
            <person name="Martin A.F."/>
        </authorList>
    </citation>
    <scope>NUCLEOTIDE SEQUENCE</scope>
    <source>
        <strain evidence="1">BPL698</strain>
    </source>
</reference>
<name>A0ACC0UBL8_9AGAM</name>
<organism evidence="1 2">
    <name type="scientific">Russula earlei</name>
    <dbReference type="NCBI Taxonomy" id="71964"/>
    <lineage>
        <taxon>Eukaryota</taxon>
        <taxon>Fungi</taxon>
        <taxon>Dikarya</taxon>
        <taxon>Basidiomycota</taxon>
        <taxon>Agaricomycotina</taxon>
        <taxon>Agaricomycetes</taxon>
        <taxon>Russulales</taxon>
        <taxon>Russulaceae</taxon>
        <taxon>Russula</taxon>
    </lineage>
</organism>
<keyword evidence="2" id="KW-1185">Reference proteome</keyword>
<accession>A0ACC0UBL8</accession>
<comment type="caution">
    <text evidence="1">The sequence shown here is derived from an EMBL/GenBank/DDBJ whole genome shotgun (WGS) entry which is preliminary data.</text>
</comment>